<dbReference type="InterPro" id="IPR035919">
    <property type="entry name" value="EAL_sf"/>
</dbReference>
<dbReference type="PROSITE" id="PS50883">
    <property type="entry name" value="EAL"/>
    <property type="match status" value="1"/>
</dbReference>
<reference evidence="2" key="1">
    <citation type="submission" date="2020-09" db="EMBL/GenBank/DDBJ databases">
        <title>Genome seq and assembly of Devosia sp.</title>
        <authorList>
            <person name="Chhetri G."/>
        </authorList>
    </citation>
    <scope>NUCLEOTIDE SEQUENCE</scope>
    <source>
        <strain evidence="2">PTR5</strain>
    </source>
</reference>
<proteinExistence type="predicted"/>
<dbReference type="RefSeq" id="WP_191772868.1">
    <property type="nucleotide sequence ID" value="NZ_JACYFU010000001.1"/>
</dbReference>
<feature type="domain" description="EAL" evidence="1">
    <location>
        <begin position="254"/>
        <end position="506"/>
    </location>
</feature>
<dbReference type="AlphaFoldDB" id="A0A927FSL8"/>
<comment type="caution">
    <text evidence="2">The sequence shown here is derived from an EMBL/GenBank/DDBJ whole genome shotgun (WGS) entry which is preliminary data.</text>
</comment>
<dbReference type="Gene3D" id="3.20.20.450">
    <property type="entry name" value="EAL domain"/>
    <property type="match status" value="1"/>
</dbReference>
<dbReference type="InterPro" id="IPR050706">
    <property type="entry name" value="Cyclic-di-GMP_PDE-like"/>
</dbReference>
<dbReference type="Pfam" id="PF00563">
    <property type="entry name" value="EAL"/>
    <property type="match status" value="1"/>
</dbReference>
<keyword evidence="3" id="KW-1185">Reference proteome</keyword>
<protein>
    <submittedName>
        <fullName evidence="2">EAL domain-containing protein</fullName>
    </submittedName>
</protein>
<organism evidence="2 3">
    <name type="scientific">Devosia oryzisoli</name>
    <dbReference type="NCBI Taxonomy" id="2774138"/>
    <lineage>
        <taxon>Bacteria</taxon>
        <taxon>Pseudomonadati</taxon>
        <taxon>Pseudomonadota</taxon>
        <taxon>Alphaproteobacteria</taxon>
        <taxon>Hyphomicrobiales</taxon>
        <taxon>Devosiaceae</taxon>
        <taxon>Devosia</taxon>
    </lineage>
</organism>
<dbReference type="SUPFAM" id="SSF141868">
    <property type="entry name" value="EAL domain-like"/>
    <property type="match status" value="1"/>
</dbReference>
<dbReference type="GO" id="GO:0071111">
    <property type="term" value="F:cyclic-guanylate-specific phosphodiesterase activity"/>
    <property type="evidence" value="ECO:0007669"/>
    <property type="project" value="InterPro"/>
</dbReference>
<dbReference type="PANTHER" id="PTHR33121:SF79">
    <property type="entry name" value="CYCLIC DI-GMP PHOSPHODIESTERASE PDED-RELATED"/>
    <property type="match status" value="1"/>
</dbReference>
<name>A0A927FSL8_9HYPH</name>
<sequence length="523" mass="55805">MLIGAILAFAPIVAVDYALDAYVRYREKATAQEYVDAIASTIDVGATGGVAALRKVIEASPSLCTPTFVTNAQAAIESSLSLKQFLVENSEGVQYCDAYGRTVALSPLAAELPVPGLTETITLAKFSDMAMPALKITQKFSESRRLSVILPVLQQSRTAIAKTLPDGAALKVALTNGLSILAAGDVDALEIRPHGEDLISAQGFAGQFPIKVEYAIPFAVTRAGYADLDAVFTVIACVASASFLLFSLSYVRRSRVPAFDLERAIGRNEIKPYYQPVINLRTGELMGCEVLCRWEKRNGTVVPPGAFIDYAEATGLAIPMTLSLMQQVRNDLGELCQLMPALKVSINLFEGHFRDGGIVEDVQAIFGNGPVAYRQLVFEITERRPLNAMATTGVIAGLHALGAKLAMDDAGTGHSNLAYIATLGVDIIKIDRIFVDMIKPGVTQVPVLDGLIAMAKDLDCEIVAEGVETEDQAIYLRSRGVVQAQGYIFAPALRAAAFKDLAHALRLAASGPAPRGERLASAA</sequence>
<evidence type="ECO:0000313" key="2">
    <source>
        <dbReference type="EMBL" id="MBD8064662.1"/>
    </source>
</evidence>
<dbReference type="Proteomes" id="UP000654108">
    <property type="component" value="Unassembled WGS sequence"/>
</dbReference>
<accession>A0A927FSL8</accession>
<evidence type="ECO:0000259" key="1">
    <source>
        <dbReference type="PROSITE" id="PS50883"/>
    </source>
</evidence>
<gene>
    <name evidence="2" type="ORF">IC608_04140</name>
</gene>
<dbReference type="InterPro" id="IPR001633">
    <property type="entry name" value="EAL_dom"/>
</dbReference>
<dbReference type="PANTHER" id="PTHR33121">
    <property type="entry name" value="CYCLIC DI-GMP PHOSPHODIESTERASE PDEF"/>
    <property type="match status" value="1"/>
</dbReference>
<dbReference type="EMBL" id="JACYFU010000001">
    <property type="protein sequence ID" value="MBD8064662.1"/>
    <property type="molecule type" value="Genomic_DNA"/>
</dbReference>
<evidence type="ECO:0000313" key="3">
    <source>
        <dbReference type="Proteomes" id="UP000654108"/>
    </source>
</evidence>
<dbReference type="CDD" id="cd01948">
    <property type="entry name" value="EAL"/>
    <property type="match status" value="1"/>
</dbReference>
<dbReference type="SMART" id="SM00052">
    <property type="entry name" value="EAL"/>
    <property type="match status" value="1"/>
</dbReference>